<dbReference type="GO" id="GO:0061136">
    <property type="term" value="P:regulation of proteasomal protein catabolic process"/>
    <property type="evidence" value="ECO:0007669"/>
    <property type="project" value="TreeGrafter"/>
</dbReference>
<dbReference type="GO" id="GO:0043161">
    <property type="term" value="P:proteasome-mediated ubiquitin-dependent protein catabolic process"/>
    <property type="evidence" value="ECO:0007669"/>
    <property type="project" value="InterPro"/>
</dbReference>
<keyword evidence="6" id="KW-0788">Thiol protease</keyword>
<dbReference type="PANTHER" id="PTHR43982">
    <property type="entry name" value="UBIQUITIN CARBOXYL-TERMINAL HYDROLASE"/>
    <property type="match status" value="1"/>
</dbReference>
<feature type="region of interest" description="Disordered" evidence="7">
    <location>
        <begin position="20"/>
        <end position="51"/>
    </location>
</feature>
<dbReference type="PANTHER" id="PTHR43982:SF1">
    <property type="entry name" value="UBIQUITIN CARBOXYL-TERMINAL HYDROLASE 14"/>
    <property type="match status" value="1"/>
</dbReference>
<keyword evidence="4" id="KW-0833">Ubl conjugation pathway</keyword>
<gene>
    <name evidence="9" type="ORF">Q7C36_004119</name>
</gene>
<accession>A0AA88T5R0</accession>
<evidence type="ECO:0000313" key="9">
    <source>
        <dbReference type="EMBL" id="KAK2859953.1"/>
    </source>
</evidence>
<dbReference type="EC" id="3.4.19.12" evidence="2"/>
<dbReference type="Pfam" id="PF00443">
    <property type="entry name" value="UCH"/>
    <property type="match status" value="1"/>
</dbReference>
<evidence type="ECO:0000313" key="10">
    <source>
        <dbReference type="Proteomes" id="UP001187315"/>
    </source>
</evidence>
<keyword evidence="3" id="KW-0645">Protease</keyword>
<organism evidence="9 10">
    <name type="scientific">Tachysurus vachellii</name>
    <name type="common">Darkbarbel catfish</name>
    <name type="synonym">Pelteobagrus vachellii</name>
    <dbReference type="NCBI Taxonomy" id="175792"/>
    <lineage>
        <taxon>Eukaryota</taxon>
        <taxon>Metazoa</taxon>
        <taxon>Chordata</taxon>
        <taxon>Craniata</taxon>
        <taxon>Vertebrata</taxon>
        <taxon>Euteleostomi</taxon>
        <taxon>Actinopterygii</taxon>
        <taxon>Neopterygii</taxon>
        <taxon>Teleostei</taxon>
        <taxon>Ostariophysi</taxon>
        <taxon>Siluriformes</taxon>
        <taxon>Bagridae</taxon>
        <taxon>Tachysurus</taxon>
    </lineage>
</organism>
<proteinExistence type="predicted"/>
<dbReference type="GO" id="GO:0004843">
    <property type="term" value="F:cysteine-type deubiquitinase activity"/>
    <property type="evidence" value="ECO:0007669"/>
    <property type="project" value="UniProtKB-EC"/>
</dbReference>
<evidence type="ECO:0000256" key="5">
    <source>
        <dbReference type="ARBA" id="ARBA00022801"/>
    </source>
</evidence>
<protein>
    <recommendedName>
        <fullName evidence="2">ubiquitinyl hydrolase 1</fullName>
        <ecNumber evidence="2">3.4.19.12</ecNumber>
    </recommendedName>
</protein>
<evidence type="ECO:0000256" key="1">
    <source>
        <dbReference type="ARBA" id="ARBA00000707"/>
    </source>
</evidence>
<dbReference type="Proteomes" id="UP001187315">
    <property type="component" value="Unassembled WGS sequence"/>
</dbReference>
<dbReference type="PROSITE" id="PS00973">
    <property type="entry name" value="USP_2"/>
    <property type="match status" value="1"/>
</dbReference>
<dbReference type="InterPro" id="IPR001394">
    <property type="entry name" value="Peptidase_C19_UCH"/>
</dbReference>
<comment type="catalytic activity">
    <reaction evidence="1">
        <text>Thiol-dependent hydrolysis of ester, thioester, amide, peptide and isopeptide bonds formed by the C-terminal Gly of ubiquitin (a 76-residue protein attached to proteins as an intracellular targeting signal).</text>
        <dbReference type="EC" id="3.4.19.12"/>
    </reaction>
</comment>
<evidence type="ECO:0000259" key="8">
    <source>
        <dbReference type="Pfam" id="PF00443"/>
    </source>
</evidence>
<dbReference type="GO" id="GO:0070628">
    <property type="term" value="F:proteasome binding"/>
    <property type="evidence" value="ECO:0007669"/>
    <property type="project" value="TreeGrafter"/>
</dbReference>
<dbReference type="InterPro" id="IPR044635">
    <property type="entry name" value="UBP14-like"/>
</dbReference>
<dbReference type="GO" id="GO:0016579">
    <property type="term" value="P:protein deubiquitination"/>
    <property type="evidence" value="ECO:0007669"/>
    <property type="project" value="InterPro"/>
</dbReference>
<evidence type="ECO:0000256" key="6">
    <source>
        <dbReference type="ARBA" id="ARBA00022807"/>
    </source>
</evidence>
<evidence type="ECO:0000256" key="4">
    <source>
        <dbReference type="ARBA" id="ARBA00022786"/>
    </source>
</evidence>
<keyword evidence="10" id="KW-1185">Reference proteome</keyword>
<keyword evidence="5" id="KW-0378">Hydrolase</keyword>
<feature type="domain" description="Peptidase C19 ubiquitin carboxyl-terminal hydrolase" evidence="8">
    <location>
        <begin position="15"/>
        <end position="60"/>
    </location>
</feature>
<dbReference type="AlphaFoldDB" id="A0AA88T5R0"/>
<evidence type="ECO:0000256" key="3">
    <source>
        <dbReference type="ARBA" id="ARBA00022670"/>
    </source>
</evidence>
<name>A0AA88T5R0_TACVA</name>
<evidence type="ECO:0000256" key="7">
    <source>
        <dbReference type="SAM" id="MobiDB-lite"/>
    </source>
</evidence>
<dbReference type="EMBL" id="JAVHJS010000004">
    <property type="protein sequence ID" value="KAK2859953.1"/>
    <property type="molecule type" value="Genomic_DNA"/>
</dbReference>
<dbReference type="SUPFAM" id="SSF54001">
    <property type="entry name" value="Cysteine proteinases"/>
    <property type="match status" value="1"/>
</dbReference>
<sequence length="84" mass="9276">MLLISVPQINRKIEAPKEVKYEADPGSNNSGYYDLQAVPTHQGRPSSSGHYVGWVKKKEDFNGNICENPVRRILPPPGPATMQG</sequence>
<evidence type="ECO:0000256" key="2">
    <source>
        <dbReference type="ARBA" id="ARBA00012759"/>
    </source>
</evidence>
<reference evidence="9" key="1">
    <citation type="submission" date="2023-08" db="EMBL/GenBank/DDBJ databases">
        <title>Pelteobagrus vachellii genome.</title>
        <authorList>
            <person name="Liu H."/>
        </authorList>
    </citation>
    <scope>NUCLEOTIDE SEQUENCE</scope>
    <source>
        <strain evidence="9">PRFRI_2022a</strain>
        <tissue evidence="9">Muscle</tissue>
    </source>
</reference>
<dbReference type="Gene3D" id="3.90.70.10">
    <property type="entry name" value="Cysteine proteinases"/>
    <property type="match status" value="1"/>
</dbReference>
<dbReference type="InterPro" id="IPR018200">
    <property type="entry name" value="USP_CS"/>
</dbReference>
<dbReference type="InterPro" id="IPR038765">
    <property type="entry name" value="Papain-like_cys_pep_sf"/>
</dbReference>
<comment type="caution">
    <text evidence="9">The sequence shown here is derived from an EMBL/GenBank/DDBJ whole genome shotgun (WGS) entry which is preliminary data.</text>
</comment>